<organism evidence="6 7">
    <name type="scientific">Heterodera trifolii</name>
    <dbReference type="NCBI Taxonomy" id="157864"/>
    <lineage>
        <taxon>Eukaryota</taxon>
        <taxon>Metazoa</taxon>
        <taxon>Ecdysozoa</taxon>
        <taxon>Nematoda</taxon>
        <taxon>Chromadorea</taxon>
        <taxon>Rhabditida</taxon>
        <taxon>Tylenchina</taxon>
        <taxon>Tylenchomorpha</taxon>
        <taxon>Tylenchoidea</taxon>
        <taxon>Heteroderidae</taxon>
        <taxon>Heteroderinae</taxon>
        <taxon>Heterodera</taxon>
    </lineage>
</organism>
<feature type="domain" description="Fibronectin type-III" evidence="5">
    <location>
        <begin position="1260"/>
        <end position="1351"/>
    </location>
</feature>
<sequence>MPSFRRFSLRSLIVWPSFGSIPSLFLLSSICPFPFPSLISFSASSPNEHRLRPIILDQHQCPRGWPAAGDQCVQLQFVPTRREHAEDKCESMGAQLVDVTDGEGELNDAMVEDLSELLQESLEAGVNELIWVVGAGKWRSEWDETGERVRFSRREAQQQRQEGEEEGTENVLALQKRVRGGRDGPKGGPAGSHFEIVLLHPPSVHSFVCQLWPLWRRLLLYEQSLLPKGAPLLEEQPRPSYFFDPNSSASNSSFLSLPCSASGMPSPTVRWFRNGGEEIDFRFSSFILSAGALLVPVSLLSPVSPSSFHCSVSNSFGTLRGHSTTVRPAFIEPFQEMRLDAYPLMGHGRRAGGTRLECNAPAHYPKSFAFSWVRGGNYGKFVEVSTRVFISMDGTLFFSYNVREDEDSFACTLSLPATQSAQLGPFFRLLLPLGHISPNLQLPRGKTPHHHPHAFAPRIDEFQPQIFPEMPTRGDTVFLECFAYGFPVPTYHWSRVDGYPLPRLRHRLLSFGRVLRLDRAEIDDSGRYRCSVQNRLGMDSAEIRLTIHSPPVLLRPLISQMVAPGHSITFKCPIADGVGMVSQVEWFLNGVPLVPLLMDQSDRQRFKMASDGHEMAISGVRLSDAGLVQCMVSDEVGSVSSSALLVVSAFPPRFHSNIFPSRLSVAPGALLSVPCLFQSSPPGKGRWSRREKAKGRPIGSESDQTKAGRREIAVLKMNNVRTEDAGEYECEANNELGTAKATVRVDILEGAHVSVYADENNEQNDGSKRFACEVEFRCVTAEECPEGLFDWQFNDRPIRSLIGAEMIRIRQNDQIDNDGIWMNQRSELEVDEHFAKGHVGRFACHSLFGGAIAELRSQFPQFSSLALSVDEIGTSEVKISWRLLGKSTKNEEKNVQKRRRFYGNKSEFAQNQNAFVLEMRAKRERSWRTVKELRMPSTDRPNWAGHFRMDGLEANERYQFRLRPMGEGSRAVALSQWVRTEQSVPVEAVRHIRFRMLDDSHVLLEWDPVEKNHQSAPDLRYNVIWNTFAQAEGQSDEKMQSRTVNEPRLVISLPAQLGRVKRAECAVLEVGVRAENERGPSKERTDTMIRTSSKEPQRYAVDLRLDSVNATHLNLSWNWQNVDPCENVLGAKIMCEQIEEGKGNGARNGGNGGNGNPNSTFFRNDSATVSAPPFQSVPSHYSHWLVHSLLPLREYECRVAAFDQFGRMGPIRTDGGKGKCRKGATKAMAFWGNGTYALLVDWKAVELTMRQTEGEAEQGRGGEVKEEEAMPSEEEERSWDRGYKIFVYVSETAEQPILLRLAEAELNDPQRPSARIDGLRPMFLYTIQIAAFNPGGVGPFSERIPVRIGARLKQNPDLVTEMEGSGATPNGKIWRLLAGEALMRSLITTALLIKLCRWHWRR</sequence>
<dbReference type="InterPro" id="IPR013098">
    <property type="entry name" value="Ig_I-set"/>
</dbReference>
<dbReference type="Pfam" id="PF13927">
    <property type="entry name" value="Ig_3"/>
    <property type="match status" value="1"/>
</dbReference>
<dbReference type="SUPFAM" id="SSF48726">
    <property type="entry name" value="Immunoglobulin"/>
    <property type="match status" value="4"/>
</dbReference>
<feature type="region of interest" description="Disordered" evidence="3">
    <location>
        <begin position="1252"/>
        <end position="1275"/>
    </location>
</feature>
<feature type="region of interest" description="Disordered" evidence="3">
    <location>
        <begin position="680"/>
        <end position="707"/>
    </location>
</feature>
<evidence type="ECO:0000259" key="5">
    <source>
        <dbReference type="PROSITE" id="PS50853"/>
    </source>
</evidence>
<feature type="compositionally biased region" description="Gly residues" evidence="3">
    <location>
        <begin position="1143"/>
        <end position="1155"/>
    </location>
</feature>
<dbReference type="CDD" id="cd00096">
    <property type="entry name" value="Ig"/>
    <property type="match status" value="1"/>
</dbReference>
<feature type="region of interest" description="Disordered" evidence="3">
    <location>
        <begin position="1143"/>
        <end position="1163"/>
    </location>
</feature>
<dbReference type="InterPro" id="IPR007110">
    <property type="entry name" value="Ig-like_dom"/>
</dbReference>
<comment type="caution">
    <text evidence="6">The sequence shown here is derived from an EMBL/GenBank/DDBJ whole genome shotgun (WGS) entry which is preliminary data.</text>
</comment>
<dbReference type="Pfam" id="PF07679">
    <property type="entry name" value="I-set"/>
    <property type="match status" value="2"/>
</dbReference>
<proteinExistence type="predicted"/>
<accession>A0ABD2LZ85</accession>
<dbReference type="SMART" id="SM00409">
    <property type="entry name" value="IG"/>
    <property type="match status" value="4"/>
</dbReference>
<keyword evidence="7" id="KW-1185">Reference proteome</keyword>
<keyword evidence="2" id="KW-1015">Disulfide bond</keyword>
<dbReference type="Gene3D" id="3.10.100.10">
    <property type="entry name" value="Mannose-Binding Protein A, subunit A"/>
    <property type="match status" value="1"/>
</dbReference>
<name>A0ABD2LZ85_9BILA</name>
<evidence type="ECO:0000313" key="7">
    <source>
        <dbReference type="Proteomes" id="UP001620626"/>
    </source>
</evidence>
<protein>
    <submittedName>
        <fullName evidence="6">Uncharacterized protein</fullName>
    </submittedName>
</protein>
<dbReference type="PANTHER" id="PTHR44170:SF6">
    <property type="entry name" value="CONTACTIN"/>
    <property type="match status" value="1"/>
</dbReference>
<feature type="compositionally biased region" description="Basic residues" evidence="3">
    <location>
        <begin position="686"/>
        <end position="695"/>
    </location>
</feature>
<dbReference type="GO" id="GO:0016020">
    <property type="term" value="C:membrane"/>
    <property type="evidence" value="ECO:0007669"/>
    <property type="project" value="UniProtKB-SubCell"/>
</dbReference>
<reference evidence="6 7" key="1">
    <citation type="submission" date="2024-10" db="EMBL/GenBank/DDBJ databases">
        <authorList>
            <person name="Kim D."/>
        </authorList>
    </citation>
    <scope>NUCLEOTIDE SEQUENCE [LARGE SCALE GENOMIC DNA]</scope>
    <source>
        <strain evidence="6">BH-2024</strain>
    </source>
</reference>
<dbReference type="SMART" id="SM00408">
    <property type="entry name" value="IGc2"/>
    <property type="match status" value="4"/>
</dbReference>
<dbReference type="InterPro" id="IPR003598">
    <property type="entry name" value="Ig_sub2"/>
</dbReference>
<gene>
    <name evidence="6" type="ORF">niasHT_007848</name>
</gene>
<evidence type="ECO:0000256" key="1">
    <source>
        <dbReference type="ARBA" id="ARBA00022737"/>
    </source>
</evidence>
<dbReference type="InterPro" id="IPR016186">
    <property type="entry name" value="C-type_lectin-like/link_sf"/>
</dbReference>
<evidence type="ECO:0000313" key="6">
    <source>
        <dbReference type="EMBL" id="KAL3120556.1"/>
    </source>
</evidence>
<feature type="domain" description="Ig-like" evidence="4">
    <location>
        <begin position="550"/>
        <end position="646"/>
    </location>
</feature>
<dbReference type="Gene3D" id="2.60.40.10">
    <property type="entry name" value="Immunoglobulins"/>
    <property type="match status" value="7"/>
</dbReference>
<dbReference type="InterPro" id="IPR003599">
    <property type="entry name" value="Ig_sub"/>
</dbReference>
<dbReference type="InterPro" id="IPR003961">
    <property type="entry name" value="FN3_dom"/>
</dbReference>
<dbReference type="CDD" id="cd00063">
    <property type="entry name" value="FN3"/>
    <property type="match status" value="2"/>
</dbReference>
<dbReference type="SMART" id="SM00060">
    <property type="entry name" value="FN3"/>
    <property type="match status" value="4"/>
</dbReference>
<dbReference type="PROSITE" id="PS50835">
    <property type="entry name" value="IG_LIKE"/>
    <property type="match status" value="5"/>
</dbReference>
<dbReference type="InterPro" id="IPR013783">
    <property type="entry name" value="Ig-like_fold"/>
</dbReference>
<dbReference type="GO" id="GO:0007155">
    <property type="term" value="P:cell adhesion"/>
    <property type="evidence" value="ECO:0007669"/>
    <property type="project" value="UniProtKB-ARBA"/>
</dbReference>
<keyword evidence="1" id="KW-0677">Repeat</keyword>
<dbReference type="EMBL" id="JBICBT010000207">
    <property type="protein sequence ID" value="KAL3120556.1"/>
    <property type="molecule type" value="Genomic_DNA"/>
</dbReference>
<feature type="compositionally biased region" description="Basic and acidic residues" evidence="3">
    <location>
        <begin position="1257"/>
        <end position="1268"/>
    </location>
</feature>
<dbReference type="SUPFAM" id="SSF49265">
    <property type="entry name" value="Fibronectin type III"/>
    <property type="match status" value="2"/>
</dbReference>
<feature type="domain" description="Ig-like" evidence="4">
    <location>
        <begin position="457"/>
        <end position="546"/>
    </location>
</feature>
<dbReference type="InterPro" id="IPR036116">
    <property type="entry name" value="FN3_sf"/>
</dbReference>
<feature type="domain" description="Ig-like" evidence="4">
    <location>
        <begin position="328"/>
        <end position="424"/>
    </location>
</feature>
<dbReference type="InterPro" id="IPR036179">
    <property type="entry name" value="Ig-like_dom_sf"/>
</dbReference>
<dbReference type="Proteomes" id="UP001620626">
    <property type="component" value="Unassembled WGS sequence"/>
</dbReference>
<evidence type="ECO:0000256" key="3">
    <source>
        <dbReference type="SAM" id="MobiDB-lite"/>
    </source>
</evidence>
<feature type="domain" description="Ig-like" evidence="4">
    <location>
        <begin position="237"/>
        <end position="327"/>
    </location>
</feature>
<dbReference type="PROSITE" id="PS50853">
    <property type="entry name" value="FN3"/>
    <property type="match status" value="1"/>
</dbReference>
<feature type="domain" description="Ig-like" evidence="4">
    <location>
        <begin position="652"/>
        <end position="746"/>
    </location>
</feature>
<dbReference type="PANTHER" id="PTHR44170">
    <property type="entry name" value="PROTEIN SIDEKICK"/>
    <property type="match status" value="1"/>
</dbReference>
<evidence type="ECO:0000256" key="2">
    <source>
        <dbReference type="ARBA" id="ARBA00023157"/>
    </source>
</evidence>
<evidence type="ECO:0000259" key="4">
    <source>
        <dbReference type="PROSITE" id="PS50835"/>
    </source>
</evidence>